<feature type="region of interest" description="Disordered" evidence="1">
    <location>
        <begin position="159"/>
        <end position="206"/>
    </location>
</feature>
<dbReference type="AlphaFoldDB" id="A0A6C0APM9"/>
<proteinExistence type="predicted"/>
<feature type="compositionally biased region" description="Polar residues" evidence="1">
    <location>
        <begin position="166"/>
        <end position="187"/>
    </location>
</feature>
<evidence type="ECO:0000256" key="1">
    <source>
        <dbReference type="SAM" id="MobiDB-lite"/>
    </source>
</evidence>
<dbReference type="EMBL" id="MN740733">
    <property type="protein sequence ID" value="QHS81291.1"/>
    <property type="molecule type" value="Genomic_DNA"/>
</dbReference>
<protein>
    <submittedName>
        <fullName evidence="2">Uncharacterized protein</fullName>
    </submittedName>
</protein>
<reference evidence="2" key="1">
    <citation type="journal article" date="2020" name="Nature">
        <title>Giant virus diversity and host interactions through global metagenomics.</title>
        <authorList>
            <person name="Schulz F."/>
            <person name="Roux S."/>
            <person name="Paez-Espino D."/>
            <person name="Jungbluth S."/>
            <person name="Walsh D.A."/>
            <person name="Denef V.J."/>
            <person name="McMahon K.D."/>
            <person name="Konstantinidis K.T."/>
            <person name="Eloe-Fadrosh E.A."/>
            <person name="Kyrpides N.C."/>
            <person name="Woyke T."/>
        </authorList>
    </citation>
    <scope>NUCLEOTIDE SEQUENCE</scope>
    <source>
        <strain evidence="2">GVMAG-S-1101161-73</strain>
    </source>
</reference>
<dbReference type="InterPro" id="IPR035439">
    <property type="entry name" value="UPF0145_dom_sf"/>
</dbReference>
<sequence length="206" mass="21760">MSLPIFTIQTFNQNTLQPAGAVFAQRVEAVSMARNVFAGISGSVGGRNMVMEKKMNDLTKVLMEELQSQTKTAYPNAVALVDVKMHFSDIGKDDSNMFLAGQASATALIKRNKPVAQAPASSSGPMAMAAPLAMAAPMPMPMPMPGPMPMAAPMPMPGPGLGPMAINQSRNSRVANSKPNNSTNPVPVSTGGKYRSKLGKSRKNRN</sequence>
<dbReference type="Gene3D" id="3.30.110.70">
    <property type="entry name" value="Hypothetical protein apc22750. Chain B"/>
    <property type="match status" value="1"/>
</dbReference>
<dbReference type="Pfam" id="PF01906">
    <property type="entry name" value="YbjQ_1"/>
    <property type="match status" value="1"/>
</dbReference>
<evidence type="ECO:0000313" key="2">
    <source>
        <dbReference type="EMBL" id="QHS81291.1"/>
    </source>
</evidence>
<feature type="compositionally biased region" description="Basic residues" evidence="1">
    <location>
        <begin position="194"/>
        <end position="206"/>
    </location>
</feature>
<organism evidence="2">
    <name type="scientific">viral metagenome</name>
    <dbReference type="NCBI Taxonomy" id="1070528"/>
    <lineage>
        <taxon>unclassified sequences</taxon>
        <taxon>metagenomes</taxon>
        <taxon>organismal metagenomes</taxon>
    </lineage>
</organism>
<accession>A0A6C0APM9</accession>
<name>A0A6C0APM9_9ZZZZ</name>
<dbReference type="InterPro" id="IPR002765">
    <property type="entry name" value="UPF0145_YbjQ-like"/>
</dbReference>
<dbReference type="SUPFAM" id="SSF117782">
    <property type="entry name" value="YbjQ-like"/>
    <property type="match status" value="1"/>
</dbReference>